<feature type="transmembrane region" description="Helical" evidence="8">
    <location>
        <begin position="179"/>
        <end position="202"/>
    </location>
</feature>
<keyword evidence="6 8" id="KW-0472">Membrane</keyword>
<evidence type="ECO:0000256" key="8">
    <source>
        <dbReference type="SAM" id="Phobius"/>
    </source>
</evidence>
<evidence type="ECO:0000256" key="2">
    <source>
        <dbReference type="ARBA" id="ARBA00022475"/>
    </source>
</evidence>
<keyword evidence="4 8" id="KW-0812">Transmembrane</keyword>
<feature type="domain" description="CN hydrolase" evidence="9">
    <location>
        <begin position="281"/>
        <end position="507"/>
    </location>
</feature>
<keyword evidence="5 8" id="KW-1133">Transmembrane helix</keyword>
<feature type="transmembrane region" description="Helical" evidence="8">
    <location>
        <begin position="91"/>
        <end position="110"/>
    </location>
</feature>
<dbReference type="AlphaFoldDB" id="A0A9N9H3Q1"/>
<dbReference type="GO" id="GO:0005886">
    <property type="term" value="C:plasma membrane"/>
    <property type="evidence" value="ECO:0007669"/>
    <property type="project" value="UniProtKB-SubCell"/>
</dbReference>
<keyword evidence="3" id="KW-0808">Transferase</keyword>
<dbReference type="Proteomes" id="UP000789570">
    <property type="component" value="Unassembled WGS sequence"/>
</dbReference>
<feature type="transmembrane region" description="Helical" evidence="8">
    <location>
        <begin position="58"/>
        <end position="76"/>
    </location>
</feature>
<reference evidence="10" key="1">
    <citation type="submission" date="2021-06" db="EMBL/GenBank/DDBJ databases">
        <authorList>
            <person name="Kallberg Y."/>
            <person name="Tangrot J."/>
            <person name="Rosling A."/>
        </authorList>
    </citation>
    <scope>NUCLEOTIDE SEQUENCE</scope>
    <source>
        <strain evidence="10">UK204</strain>
    </source>
</reference>
<dbReference type="PANTHER" id="PTHR38686:SF1">
    <property type="entry name" value="APOLIPOPROTEIN N-ACYLTRANSFERASE"/>
    <property type="match status" value="1"/>
</dbReference>
<protein>
    <submittedName>
        <fullName evidence="10">7233_t:CDS:1</fullName>
    </submittedName>
</protein>
<comment type="caution">
    <text evidence="10">The sequence shown here is derived from an EMBL/GenBank/DDBJ whole genome shotgun (WGS) entry which is preliminary data.</text>
</comment>
<dbReference type="GO" id="GO:0016410">
    <property type="term" value="F:N-acyltransferase activity"/>
    <property type="evidence" value="ECO:0007669"/>
    <property type="project" value="InterPro"/>
</dbReference>
<comment type="subcellular location">
    <subcellularLocation>
        <location evidence="1">Cell membrane</location>
        <topology evidence="1">Multi-pass membrane protein</topology>
    </subcellularLocation>
</comment>
<keyword evidence="2" id="KW-1003">Cell membrane</keyword>
<dbReference type="SUPFAM" id="SSF56317">
    <property type="entry name" value="Carbon-nitrogen hydrolase"/>
    <property type="match status" value="1"/>
</dbReference>
<dbReference type="PANTHER" id="PTHR38686">
    <property type="entry name" value="APOLIPOPROTEIN N-ACYLTRANSFERASE"/>
    <property type="match status" value="1"/>
</dbReference>
<feature type="transmembrane region" description="Helical" evidence="8">
    <location>
        <begin position="12"/>
        <end position="31"/>
    </location>
</feature>
<evidence type="ECO:0000256" key="5">
    <source>
        <dbReference type="ARBA" id="ARBA00022989"/>
    </source>
</evidence>
<sequence>MHPFIPTIKQTFKRLMFMFPAHALVFILTWLGTGPNSNRLLPFLNLPIIYILVRKSPTLINIPLLTALILGAALAHNEPSTSPMESYFDDFSILIIVGASISIITLAPMILTKFIMVKVNERFENFTHNLNSRIIFPIIWTAIWSLFRRYSPLGSWGDWSYTIYSSGLAGDPIMQLTSIGGLGAINFLLALWTQIISDFFILNHRINRATRTVIIDEETPLISEIEQHQPSNNLKVYKDDLTVNYYLRILIILAVLFCYFIGGERLKHIESNVHQIPYERVGCILPTHNTSAQEMLKKTATISTGLQAKIVLWSESALALRNDDELNDLLEKAYSLTTAHKFYLGLTYTIPTGENGHKKKNMLRFIGPNNITLFEYQKTHPVPWVESYSIESGPGKLKVVNAEIETKSKKESHKLDVSGAICLDMDFPELLGQASAADFVLSPAQTWSAQVGLQHLQMSSVRAIENGYWILRCDGGGASGLIDPYGRVRHFEISSNEQVNIFAWEMPFSEEKIETYYSQYGEFAVWGALIFLGLAELLWYFSWKVAEEDMTSLSDASKEFLRKRQEWAEEKYDEIFDQEELSLRAKQSLI</sequence>
<evidence type="ECO:0000313" key="11">
    <source>
        <dbReference type="Proteomes" id="UP000789570"/>
    </source>
</evidence>
<keyword evidence="7" id="KW-0012">Acyltransferase</keyword>
<feature type="transmembrane region" description="Helical" evidence="8">
    <location>
        <begin position="245"/>
        <end position="262"/>
    </location>
</feature>
<name>A0A9N9H3Q1_9GLOM</name>
<evidence type="ECO:0000256" key="3">
    <source>
        <dbReference type="ARBA" id="ARBA00022679"/>
    </source>
</evidence>
<dbReference type="EMBL" id="CAJVPQ010004574">
    <property type="protein sequence ID" value="CAG8654443.1"/>
    <property type="molecule type" value="Genomic_DNA"/>
</dbReference>
<accession>A0A9N9H3Q1</accession>
<keyword evidence="11" id="KW-1185">Reference proteome</keyword>
<evidence type="ECO:0000256" key="6">
    <source>
        <dbReference type="ARBA" id="ARBA00023136"/>
    </source>
</evidence>
<dbReference type="GO" id="GO:0042158">
    <property type="term" value="P:lipoprotein biosynthetic process"/>
    <property type="evidence" value="ECO:0007669"/>
    <property type="project" value="InterPro"/>
</dbReference>
<evidence type="ECO:0000259" key="9">
    <source>
        <dbReference type="PROSITE" id="PS50263"/>
    </source>
</evidence>
<dbReference type="InterPro" id="IPR036526">
    <property type="entry name" value="C-N_Hydrolase_sf"/>
</dbReference>
<dbReference type="InterPro" id="IPR003010">
    <property type="entry name" value="C-N_Hydrolase"/>
</dbReference>
<dbReference type="OrthoDB" id="2626014at2759"/>
<evidence type="ECO:0000256" key="4">
    <source>
        <dbReference type="ARBA" id="ARBA00022692"/>
    </source>
</evidence>
<feature type="transmembrane region" description="Helical" evidence="8">
    <location>
        <begin position="130"/>
        <end position="147"/>
    </location>
</feature>
<gene>
    <name evidence="10" type="ORF">FCALED_LOCUS11239</name>
</gene>
<evidence type="ECO:0000313" key="10">
    <source>
        <dbReference type="EMBL" id="CAG8654443.1"/>
    </source>
</evidence>
<organism evidence="10 11">
    <name type="scientific">Funneliformis caledonium</name>
    <dbReference type="NCBI Taxonomy" id="1117310"/>
    <lineage>
        <taxon>Eukaryota</taxon>
        <taxon>Fungi</taxon>
        <taxon>Fungi incertae sedis</taxon>
        <taxon>Mucoromycota</taxon>
        <taxon>Glomeromycotina</taxon>
        <taxon>Glomeromycetes</taxon>
        <taxon>Glomerales</taxon>
        <taxon>Glomeraceae</taxon>
        <taxon>Funneliformis</taxon>
    </lineage>
</organism>
<dbReference type="PROSITE" id="PS50263">
    <property type="entry name" value="CN_HYDROLASE"/>
    <property type="match status" value="1"/>
</dbReference>
<evidence type="ECO:0000256" key="7">
    <source>
        <dbReference type="ARBA" id="ARBA00023315"/>
    </source>
</evidence>
<proteinExistence type="predicted"/>
<dbReference type="Pfam" id="PF00795">
    <property type="entry name" value="CN_hydrolase"/>
    <property type="match status" value="1"/>
</dbReference>
<dbReference type="InterPro" id="IPR004563">
    <property type="entry name" value="Apolipo_AcylTrfase"/>
</dbReference>
<dbReference type="Gene3D" id="3.60.110.10">
    <property type="entry name" value="Carbon-nitrogen hydrolase"/>
    <property type="match status" value="1"/>
</dbReference>
<evidence type="ECO:0000256" key="1">
    <source>
        <dbReference type="ARBA" id="ARBA00004651"/>
    </source>
</evidence>